<dbReference type="InterPro" id="IPR011013">
    <property type="entry name" value="Gal_mutarotase_sf_dom"/>
</dbReference>
<evidence type="ECO:0000256" key="2">
    <source>
        <dbReference type="ARBA" id="ARBA00022729"/>
    </source>
</evidence>
<name>A0A2S7X8Z5_9GAMM</name>
<dbReference type="Pfam" id="PF02278">
    <property type="entry name" value="Lyase_8"/>
    <property type="match status" value="1"/>
</dbReference>
<keyword evidence="3 10" id="KW-0456">Lyase</keyword>
<dbReference type="InterPro" id="IPR014718">
    <property type="entry name" value="GH-type_carb-bd"/>
</dbReference>
<feature type="active site" evidence="4">
    <location>
        <position position="341"/>
    </location>
</feature>
<evidence type="ECO:0000313" key="11">
    <source>
        <dbReference type="Proteomes" id="UP000239273"/>
    </source>
</evidence>
<evidence type="ECO:0000259" key="7">
    <source>
        <dbReference type="Pfam" id="PF02884"/>
    </source>
</evidence>
<dbReference type="EMBL" id="MSCP01000002">
    <property type="protein sequence ID" value="PQJ87834.1"/>
    <property type="molecule type" value="Genomic_DNA"/>
</dbReference>
<evidence type="ECO:0000259" key="6">
    <source>
        <dbReference type="Pfam" id="PF02278"/>
    </source>
</evidence>
<reference evidence="12" key="3">
    <citation type="journal article" date="2019" name="Int. J. Syst. Evol. Microbiol.">
        <title>The Global Catalogue of Microorganisms (GCM) 10K type strain sequencing project: providing services to taxonomists for standard genome sequencing and annotation.</title>
        <authorList>
            <consortium name="The Broad Institute Genomics Platform"/>
            <consortium name="The Broad Institute Genome Sequencing Center for Infectious Disease"/>
            <person name="Wu L."/>
            <person name="Ma J."/>
        </authorList>
    </citation>
    <scope>NUCLEOTIDE SEQUENCE [LARGE SCALE GENOMIC DNA]</scope>
    <source>
        <strain evidence="12">NBRC 105001</strain>
    </source>
</reference>
<evidence type="ECO:0000256" key="4">
    <source>
        <dbReference type="PIRSR" id="PIRSR638970-1"/>
    </source>
</evidence>
<dbReference type="RefSeq" id="WP_105064160.1">
    <property type="nucleotide sequence ID" value="NZ_BSOU01000001.1"/>
</dbReference>
<dbReference type="PANTHER" id="PTHR38481">
    <property type="entry name" value="HYALURONATE LYASE"/>
    <property type="match status" value="1"/>
</dbReference>
<evidence type="ECO:0000256" key="5">
    <source>
        <dbReference type="SAM" id="SignalP"/>
    </source>
</evidence>
<dbReference type="AlphaFoldDB" id="A0A2S7X8Z5"/>
<dbReference type="CDD" id="cd01083">
    <property type="entry name" value="GAG_Lyase"/>
    <property type="match status" value="1"/>
</dbReference>
<dbReference type="SUPFAM" id="SSF48230">
    <property type="entry name" value="Chondroitin AC/alginate lyase"/>
    <property type="match status" value="1"/>
</dbReference>
<comment type="caution">
    <text evidence="10">The sequence shown here is derived from an EMBL/GenBank/DDBJ whole genome shotgun (WGS) entry which is preliminary data.</text>
</comment>
<feature type="signal peptide" evidence="5">
    <location>
        <begin position="1"/>
        <end position="26"/>
    </location>
</feature>
<keyword evidence="2 5" id="KW-0732">Signal</keyword>
<dbReference type="GO" id="GO:0030246">
    <property type="term" value="F:carbohydrate binding"/>
    <property type="evidence" value="ECO:0007669"/>
    <property type="project" value="InterPro"/>
</dbReference>
<reference evidence="10 11" key="2">
    <citation type="submission" date="2016-12" db="EMBL/GenBank/DDBJ databases">
        <title>Diversity of luminous bacteria.</title>
        <authorList>
            <person name="Yoshizawa S."/>
            <person name="Kogure K."/>
        </authorList>
    </citation>
    <scope>NUCLEOTIDE SEQUENCE [LARGE SCALE GENOMIC DNA]</scope>
    <source>
        <strain evidence="10 11">NBRC 105001</strain>
    </source>
</reference>
<evidence type="ECO:0000313" key="9">
    <source>
        <dbReference type="EMBL" id="GLR73473.1"/>
    </source>
</evidence>
<dbReference type="Proteomes" id="UP001156660">
    <property type="component" value="Unassembled WGS sequence"/>
</dbReference>
<feature type="active site" evidence="4">
    <location>
        <position position="278"/>
    </location>
</feature>
<dbReference type="Gene3D" id="2.60.220.10">
    <property type="entry name" value="Polysaccharide lyase family 8-like, C-terminal"/>
    <property type="match status" value="1"/>
</dbReference>
<dbReference type="GO" id="GO:0005975">
    <property type="term" value="P:carbohydrate metabolic process"/>
    <property type="evidence" value="ECO:0007669"/>
    <property type="project" value="InterPro"/>
</dbReference>
<dbReference type="InterPro" id="IPR011071">
    <property type="entry name" value="Lyase_8-like_C"/>
</dbReference>
<dbReference type="GO" id="GO:0016837">
    <property type="term" value="F:carbon-oxygen lyase activity, acting on polysaccharides"/>
    <property type="evidence" value="ECO:0007669"/>
    <property type="project" value="UniProtKB-ARBA"/>
</dbReference>
<dbReference type="GO" id="GO:0005576">
    <property type="term" value="C:extracellular region"/>
    <property type="evidence" value="ECO:0007669"/>
    <property type="project" value="InterPro"/>
</dbReference>
<feature type="domain" description="Polysaccharide lyase 8 N-terminal alpha-helical" evidence="8">
    <location>
        <begin position="47"/>
        <end position="382"/>
    </location>
</feature>
<protein>
    <submittedName>
        <fullName evidence="10">Hyaluronate lyase</fullName>
    </submittedName>
</protein>
<feature type="chain" id="PRO_5015498805" evidence="5">
    <location>
        <begin position="27"/>
        <end position="802"/>
    </location>
</feature>
<dbReference type="OrthoDB" id="6636047at2"/>
<dbReference type="SUPFAM" id="SSF74650">
    <property type="entry name" value="Galactose mutarotase-like"/>
    <property type="match status" value="1"/>
</dbReference>
<reference evidence="9" key="1">
    <citation type="journal article" date="2014" name="Int. J. Syst. Evol. Microbiol.">
        <title>Complete genome of a new Firmicutes species belonging to the dominant human colonic microbiota ('Ruminococcus bicirculans') reveals two chromosomes and a selective capacity to utilize plant glucans.</title>
        <authorList>
            <consortium name="NISC Comparative Sequencing Program"/>
            <person name="Wegmann U."/>
            <person name="Louis P."/>
            <person name="Goesmann A."/>
            <person name="Henrissat B."/>
            <person name="Duncan S.H."/>
            <person name="Flint H.J."/>
        </authorList>
    </citation>
    <scope>NUCLEOTIDE SEQUENCE</scope>
    <source>
        <strain evidence="9">NBRC 105001</strain>
    </source>
</reference>
<dbReference type="EMBL" id="BSOU01000001">
    <property type="protein sequence ID" value="GLR73473.1"/>
    <property type="molecule type" value="Genomic_DNA"/>
</dbReference>
<gene>
    <name evidence="10" type="ORF">BTO23_17270</name>
    <name evidence="9" type="ORF">GCM10007855_03460</name>
</gene>
<evidence type="ECO:0000313" key="12">
    <source>
        <dbReference type="Proteomes" id="UP001156660"/>
    </source>
</evidence>
<accession>A0A2S7X8Z5</accession>
<evidence type="ECO:0000259" key="8">
    <source>
        <dbReference type="Pfam" id="PF08124"/>
    </source>
</evidence>
<feature type="active site" evidence="4">
    <location>
        <position position="287"/>
    </location>
</feature>
<dbReference type="InterPro" id="IPR003159">
    <property type="entry name" value="Lyase_8_central_dom"/>
</dbReference>
<dbReference type="InterPro" id="IPR012970">
    <property type="entry name" value="Lyase_8_alpha_N"/>
</dbReference>
<dbReference type="InterPro" id="IPR038970">
    <property type="entry name" value="Lyase_8"/>
</dbReference>
<dbReference type="InterPro" id="IPR008929">
    <property type="entry name" value="Chondroitin_lyas"/>
</dbReference>
<organism evidence="10 11">
    <name type="scientific">Aliivibrio sifiae</name>
    <dbReference type="NCBI Taxonomy" id="566293"/>
    <lineage>
        <taxon>Bacteria</taxon>
        <taxon>Pseudomonadati</taxon>
        <taxon>Pseudomonadota</taxon>
        <taxon>Gammaproteobacteria</taxon>
        <taxon>Vibrionales</taxon>
        <taxon>Vibrionaceae</taxon>
        <taxon>Aliivibrio</taxon>
    </lineage>
</organism>
<dbReference type="Proteomes" id="UP000239273">
    <property type="component" value="Unassembled WGS sequence"/>
</dbReference>
<feature type="domain" description="Polysaccharide lyase family 8 central" evidence="6">
    <location>
        <begin position="425"/>
        <end position="674"/>
    </location>
</feature>
<dbReference type="Pfam" id="PF08124">
    <property type="entry name" value="Lyase_8_N"/>
    <property type="match status" value="1"/>
</dbReference>
<dbReference type="InterPro" id="IPR004103">
    <property type="entry name" value="Lyase_8_C"/>
</dbReference>
<dbReference type="Gene3D" id="2.70.98.10">
    <property type="match status" value="1"/>
</dbReference>
<dbReference type="SUPFAM" id="SSF49863">
    <property type="entry name" value="Hyaluronate lyase-like, C-terminal domain"/>
    <property type="match status" value="1"/>
</dbReference>
<reference evidence="9" key="4">
    <citation type="submission" date="2023-01" db="EMBL/GenBank/DDBJ databases">
        <title>Draft genome sequence of Aliivibrio sifiae strain NBRC 105001.</title>
        <authorList>
            <person name="Sun Q."/>
            <person name="Mori K."/>
        </authorList>
    </citation>
    <scope>NUCLEOTIDE SEQUENCE</scope>
    <source>
        <strain evidence="9">NBRC 105001</strain>
    </source>
</reference>
<comment type="similarity">
    <text evidence="1">Belongs to the polysaccharide lyase 8 family.</text>
</comment>
<keyword evidence="12" id="KW-1185">Reference proteome</keyword>
<proteinExistence type="inferred from homology"/>
<feature type="domain" description="Polysaccharide lyase family 8 C-terminal" evidence="7">
    <location>
        <begin position="689"/>
        <end position="756"/>
    </location>
</feature>
<dbReference type="Gene3D" id="1.50.10.100">
    <property type="entry name" value="Chondroitin AC/alginate lyase"/>
    <property type="match status" value="1"/>
</dbReference>
<dbReference type="PANTHER" id="PTHR38481:SF1">
    <property type="entry name" value="HYALURONATE LYASE"/>
    <property type="match status" value="1"/>
</dbReference>
<dbReference type="Pfam" id="PF02884">
    <property type="entry name" value="Lyase_8_C"/>
    <property type="match status" value="1"/>
</dbReference>
<sequence length="802" mass="90392">MYMIKKHRLNTIALSMLFLFTGNAYAAKNTQTPQYLLSDFEQVRENWAENYLGDPAITFDQTLKNMVASTNNSAQKHWDSMTPQPNTSGIWDDLPLIDKDKTLGPNIRSSYQRLFTMAKAYRLRNGNLENNQLMLNDIMTAMNYINQNFYFVNQLEYGNWWQWELAIPKDIHNILVLLFDDIKDNYQTIITNHLNATRYFTPDPTHLGVSPGAAESTNPNYRESTGGNRTDNAQVVLIRGMLENNSEEISQAIAALPAVIEYVSEGDGYYTDGSFLQHSDIAYNGTYGNVLLGGLGIQMNAVAGSPWSMDSQTISAVYNIINQSYEPLLYKGAMMDMVNGRSISRSAEQNHDVGLNIVNSMLFYTNGPDSDKNKQLSSLIKTQITDDTYQNFFDKIYYVSTYQAAQHIVNDPTVSLKDPLIGNFNYPSMDRVVHRRNDWAFALAMHSYRIGNYECMNGENLKGWFTGDGMTYLYNDQLDHYTGYWPTVNSSRIPGTTVDNQPMTDCSGERGGTNLNTNMQWVGSTSLNNYGIAGMQFYNWSDTLSAYKSWFMFDNEVVMLGSNIKDQSNGNNITTIENRKRLADTQLFIDGIEQTVLPYQGTPTTFSIRNDTLANSDLSYVMLTPKTISISQNNVDGNWSDIGNSKGDVSDSYLQATLTQVDQADYQYALLPNQNNDAVQNYAQHPDVTILRQDEQAHAVQENTLNIIAANNWKNSPVDITDTIMLNSIMGFMIKEESSNTFTVAVSEPIQTIDSVNFTFDKQDIVIKDDIENRVVLNGTTITINTSGLQGQSYSFQLTTQD</sequence>
<evidence type="ECO:0000313" key="10">
    <source>
        <dbReference type="EMBL" id="PQJ87834.1"/>
    </source>
</evidence>
<evidence type="ECO:0000256" key="3">
    <source>
        <dbReference type="ARBA" id="ARBA00023239"/>
    </source>
</evidence>
<evidence type="ECO:0000256" key="1">
    <source>
        <dbReference type="ARBA" id="ARBA00006699"/>
    </source>
</evidence>